<dbReference type="GO" id="GO:0006782">
    <property type="term" value="P:protoporphyrinogen IX biosynthetic process"/>
    <property type="evidence" value="ECO:0007669"/>
    <property type="project" value="UniProtKB-UniPathway"/>
</dbReference>
<accession>A0A060SY48</accession>
<evidence type="ECO:0000256" key="7">
    <source>
        <dbReference type="ARBA" id="ARBA00022723"/>
    </source>
</evidence>
<proteinExistence type="inferred from homology"/>
<reference evidence="16" key="1">
    <citation type="submission" date="2014-02" db="EMBL/GenBank/DDBJ databases">
        <authorList>
            <person name="Genoscope - CEA"/>
        </authorList>
    </citation>
    <scope>NUCLEOTIDE SEQUENCE</scope>
    <source>
        <strain evidence="16">LS3</strain>
    </source>
</reference>
<dbReference type="PRINTS" id="PR00144">
    <property type="entry name" value="DALDHYDRTASE"/>
</dbReference>
<dbReference type="Pfam" id="PF00490">
    <property type="entry name" value="ALAD"/>
    <property type="match status" value="1"/>
</dbReference>
<evidence type="ECO:0000256" key="12">
    <source>
        <dbReference type="ARBA" id="ARBA00025628"/>
    </source>
</evidence>
<gene>
    <name evidence="16" type="ORF">GNLVRS02_ARAD1A17930g</name>
</gene>
<evidence type="ECO:0000256" key="11">
    <source>
        <dbReference type="ARBA" id="ARBA00023244"/>
    </source>
</evidence>
<dbReference type="InterPro" id="IPR001731">
    <property type="entry name" value="ALAD"/>
</dbReference>
<dbReference type="EMBL" id="HG937691">
    <property type="protein sequence ID" value="CDP33805.1"/>
    <property type="molecule type" value="Genomic_DNA"/>
</dbReference>
<evidence type="ECO:0000256" key="5">
    <source>
        <dbReference type="ARBA" id="ARBA00012053"/>
    </source>
</evidence>
<sequence length="394" mass="43265">MVLSFPPVVFPESSTLVNYKSVNHYIIGSLSPKPSSKRLNLHFVTLEPVNQRHPSPMPADYLDEHPTQISSILAGGYNHPLAQKWQNDRQLTKETFIYPLFITDDPEEETEVPSLPNQKRWGVNKVVPFVKTLVEKGLKSVILFGVPCKPGVKDEQGSAADDPEGPVITAIKALRKAFPDLFIMCDVCLCEYTSHGQCGVLRPDGSIIRDKSVRRLAAVAVAYAKAGAHAVAPSDMIDGRVWEIKKGLIDADLAHRTMLMSYSAKFTGGLYGPFRDAAGSEPTHGFKRAYQLPAGGRGLARRALRRDINEGADAFIVKPSTFYLDIVSDAAEICKDYPVAVYQVSGEFAMIHAAAEKGVVDLRDMAFEAAQGALRAGANLIITYFTPEFLDWLN</sequence>
<dbReference type="Gene3D" id="3.20.20.70">
    <property type="entry name" value="Aldolase class I"/>
    <property type="match status" value="1"/>
</dbReference>
<evidence type="ECO:0000256" key="3">
    <source>
        <dbReference type="ARBA" id="ARBA00008055"/>
    </source>
</evidence>
<organism evidence="16">
    <name type="scientific">Blastobotrys adeninivorans</name>
    <name type="common">Yeast</name>
    <name type="synonym">Arxula adeninivorans</name>
    <dbReference type="NCBI Taxonomy" id="409370"/>
    <lineage>
        <taxon>Eukaryota</taxon>
        <taxon>Fungi</taxon>
        <taxon>Dikarya</taxon>
        <taxon>Ascomycota</taxon>
        <taxon>Saccharomycotina</taxon>
        <taxon>Dipodascomycetes</taxon>
        <taxon>Dipodascales</taxon>
        <taxon>Trichomonascaceae</taxon>
        <taxon>Blastobotrys</taxon>
    </lineage>
</organism>
<evidence type="ECO:0000256" key="10">
    <source>
        <dbReference type="ARBA" id="ARBA00023239"/>
    </source>
</evidence>
<dbReference type="AlphaFoldDB" id="A0A060SY48"/>
<protein>
    <recommendedName>
        <fullName evidence="6">Delta-aminolevulinic acid dehydratase</fullName>
        <ecNumber evidence="5">4.2.1.24</ecNumber>
    </recommendedName>
    <alternativeName>
        <fullName evidence="13">Porphobilinogen synthase</fullName>
    </alternativeName>
</protein>
<comment type="similarity">
    <text evidence="3 15">Belongs to the ALAD family.</text>
</comment>
<dbReference type="NCBIfam" id="NF006762">
    <property type="entry name" value="PRK09283.1"/>
    <property type="match status" value="1"/>
</dbReference>
<dbReference type="PANTHER" id="PTHR11458">
    <property type="entry name" value="DELTA-AMINOLEVULINIC ACID DEHYDRATASE"/>
    <property type="match status" value="1"/>
</dbReference>
<dbReference type="InterPro" id="IPR013785">
    <property type="entry name" value="Aldolase_TIM"/>
</dbReference>
<dbReference type="GO" id="GO:0008270">
    <property type="term" value="F:zinc ion binding"/>
    <property type="evidence" value="ECO:0007669"/>
    <property type="project" value="TreeGrafter"/>
</dbReference>
<evidence type="ECO:0000256" key="4">
    <source>
        <dbReference type="ARBA" id="ARBA00011823"/>
    </source>
</evidence>
<evidence type="ECO:0000256" key="8">
    <source>
        <dbReference type="ARBA" id="ARBA00022833"/>
    </source>
</evidence>
<evidence type="ECO:0000313" key="16">
    <source>
        <dbReference type="EMBL" id="CDP33805.1"/>
    </source>
</evidence>
<dbReference type="GO" id="GO:0005829">
    <property type="term" value="C:cytosol"/>
    <property type="evidence" value="ECO:0007669"/>
    <property type="project" value="TreeGrafter"/>
</dbReference>
<name>A0A060SY48_BLAAD</name>
<dbReference type="UniPathway" id="UPA00251">
    <property type="reaction ID" value="UER00318"/>
</dbReference>
<comment type="cofactor">
    <cofactor evidence="1">
        <name>Zn(2+)</name>
        <dbReference type="ChEBI" id="CHEBI:29105"/>
    </cofactor>
</comment>
<keyword evidence="10 16" id="KW-0456">Lyase</keyword>
<evidence type="ECO:0000256" key="14">
    <source>
        <dbReference type="ARBA" id="ARBA00047651"/>
    </source>
</evidence>
<keyword evidence="7" id="KW-0479">Metal-binding</keyword>
<evidence type="ECO:0000256" key="2">
    <source>
        <dbReference type="ARBA" id="ARBA00004694"/>
    </source>
</evidence>
<evidence type="ECO:0000256" key="13">
    <source>
        <dbReference type="ARBA" id="ARBA00032837"/>
    </source>
</evidence>
<keyword evidence="11" id="KW-0627">Porphyrin biosynthesis</keyword>
<keyword evidence="9" id="KW-0350">Heme biosynthesis</keyword>
<reference evidence="16" key="2">
    <citation type="submission" date="2014-06" db="EMBL/GenBank/DDBJ databases">
        <title>The complete genome of Blastobotrys (Arxula) adeninivorans LS3 - a yeast of biotechnological interest.</title>
        <authorList>
            <person name="Kunze G."/>
            <person name="Gaillardin C."/>
            <person name="Czernicka M."/>
            <person name="Durrens P."/>
            <person name="Martin T."/>
            <person name="Boer E."/>
            <person name="Gabaldon T."/>
            <person name="Cruz J."/>
            <person name="Talla E."/>
            <person name="Marck C."/>
            <person name="Goffeau A."/>
            <person name="Barbe V."/>
            <person name="Baret P."/>
            <person name="Baronian K."/>
            <person name="Beier S."/>
            <person name="Bleykasten C."/>
            <person name="Bode R."/>
            <person name="Casaregola S."/>
            <person name="Despons L."/>
            <person name="Fairhead C."/>
            <person name="Giersberg M."/>
            <person name="Gierski P."/>
            <person name="Hahnel U."/>
            <person name="Hartmann A."/>
            <person name="Jankowska D."/>
            <person name="Jubin C."/>
            <person name="Jung P."/>
            <person name="Lafontaine I."/>
            <person name="Leh-Louis V."/>
            <person name="Lemaire M."/>
            <person name="Marcet-Houben M."/>
            <person name="Mascher M."/>
            <person name="Morel G."/>
            <person name="Richard G.-F."/>
            <person name="Riechen J."/>
            <person name="Sacerdot C."/>
            <person name="Sarkar A."/>
            <person name="Savel G."/>
            <person name="Schacherer J."/>
            <person name="Sherman D."/>
            <person name="Straub M.-L."/>
            <person name="Stein N."/>
            <person name="Thierry A."/>
            <person name="Trautwein-Schult A."/>
            <person name="Westhof E."/>
            <person name="Worch S."/>
            <person name="Dujon B."/>
            <person name="Souciet J.-L."/>
            <person name="Wincker P."/>
            <person name="Scholz U."/>
            <person name="Neuveglise N."/>
        </authorList>
    </citation>
    <scope>NUCLEOTIDE SEQUENCE</scope>
    <source>
        <strain evidence="16">LS3</strain>
    </source>
</reference>
<comment type="catalytic activity">
    <reaction evidence="14">
        <text>2 5-aminolevulinate = porphobilinogen + 2 H2O + H(+)</text>
        <dbReference type="Rhea" id="RHEA:24064"/>
        <dbReference type="ChEBI" id="CHEBI:15377"/>
        <dbReference type="ChEBI" id="CHEBI:15378"/>
        <dbReference type="ChEBI" id="CHEBI:58126"/>
        <dbReference type="ChEBI" id="CHEBI:356416"/>
        <dbReference type="EC" id="4.2.1.24"/>
    </reaction>
</comment>
<dbReference type="PANTHER" id="PTHR11458:SF0">
    <property type="entry name" value="DELTA-AMINOLEVULINIC ACID DEHYDRATASE"/>
    <property type="match status" value="1"/>
</dbReference>
<comment type="subunit">
    <text evidence="4">Homooctamer.</text>
</comment>
<dbReference type="PhylomeDB" id="A0A060SY48"/>
<dbReference type="SUPFAM" id="SSF51569">
    <property type="entry name" value="Aldolase"/>
    <property type="match status" value="1"/>
</dbReference>
<dbReference type="SMART" id="SM01004">
    <property type="entry name" value="ALAD"/>
    <property type="match status" value="1"/>
</dbReference>
<evidence type="ECO:0000256" key="6">
    <source>
        <dbReference type="ARBA" id="ARBA00020771"/>
    </source>
</evidence>
<comment type="function">
    <text evidence="12">Catalyzes an early step in the biosynthesis of tetrapyrroles. Binds two molecules of 5-aminolevulinate per subunit, each at a distinct site, and catalyzes their condensation to form porphobilinogen.</text>
</comment>
<dbReference type="EC" id="4.2.1.24" evidence="5"/>
<evidence type="ECO:0000256" key="1">
    <source>
        <dbReference type="ARBA" id="ARBA00001947"/>
    </source>
</evidence>
<dbReference type="FunFam" id="3.20.20.70:FF:000048">
    <property type="entry name" value="Delta-aminolevulinic acid dehydratase"/>
    <property type="match status" value="1"/>
</dbReference>
<keyword evidence="8" id="KW-0862">Zinc</keyword>
<evidence type="ECO:0000256" key="9">
    <source>
        <dbReference type="ARBA" id="ARBA00023133"/>
    </source>
</evidence>
<evidence type="ECO:0000256" key="15">
    <source>
        <dbReference type="RuleBase" id="RU004161"/>
    </source>
</evidence>
<comment type="pathway">
    <text evidence="2">Porphyrin-containing compound metabolism; protoporphyrin-IX biosynthesis; coproporphyrinogen-III from 5-aminolevulinate: step 1/4.</text>
</comment>
<dbReference type="GO" id="GO:0004655">
    <property type="term" value="F:porphobilinogen synthase activity"/>
    <property type="evidence" value="ECO:0007669"/>
    <property type="project" value="UniProtKB-EC"/>
</dbReference>